<evidence type="ECO:0000313" key="2">
    <source>
        <dbReference type="EMBL" id="MPY67202.1"/>
    </source>
</evidence>
<keyword evidence="3" id="KW-1185">Reference proteome</keyword>
<evidence type="ECO:0000313" key="3">
    <source>
        <dbReference type="Proteomes" id="UP000484842"/>
    </source>
</evidence>
<proteinExistence type="predicted"/>
<feature type="compositionally biased region" description="Polar residues" evidence="1">
    <location>
        <begin position="94"/>
        <end position="104"/>
    </location>
</feature>
<comment type="caution">
    <text evidence="2">The sequence shown here is derived from an EMBL/GenBank/DDBJ whole genome shotgun (WGS) entry which is preliminary data.</text>
</comment>
<organism evidence="2 3">
    <name type="scientific">Deinococcus terrestris</name>
    <dbReference type="NCBI Taxonomy" id="2651870"/>
    <lineage>
        <taxon>Bacteria</taxon>
        <taxon>Thermotogati</taxon>
        <taxon>Deinococcota</taxon>
        <taxon>Deinococci</taxon>
        <taxon>Deinococcales</taxon>
        <taxon>Deinococcaceae</taxon>
        <taxon>Deinococcus</taxon>
    </lineage>
</organism>
<evidence type="ECO:0000256" key="1">
    <source>
        <dbReference type="SAM" id="MobiDB-lite"/>
    </source>
</evidence>
<feature type="compositionally biased region" description="Polar residues" evidence="1">
    <location>
        <begin position="21"/>
        <end position="30"/>
    </location>
</feature>
<name>A0A7X1NWN6_9DEIO</name>
<feature type="region of interest" description="Disordered" evidence="1">
    <location>
        <begin position="1"/>
        <end position="104"/>
    </location>
</feature>
<gene>
    <name evidence="2" type="ORF">F8S09_10930</name>
</gene>
<dbReference type="Proteomes" id="UP000484842">
    <property type="component" value="Unassembled WGS sequence"/>
</dbReference>
<accession>A0A7X1NWN6</accession>
<dbReference type="RefSeq" id="WP_152871506.1">
    <property type="nucleotide sequence ID" value="NZ_WBSL01000004.1"/>
</dbReference>
<feature type="compositionally biased region" description="Polar residues" evidence="1">
    <location>
        <begin position="67"/>
        <end position="76"/>
    </location>
</feature>
<protein>
    <submittedName>
        <fullName evidence="2">Uncharacterized protein</fullName>
    </submittedName>
</protein>
<sequence length="104" mass="10684">MDDRKTDTGTHGASYMGADNTPDTNTNLDPSVSGGPQTGADREAAEEVADQYAQGGLAGGMAATPDPTRQNDNSGMLQPGLTPRDEEADGADTIGQSGNDRNDE</sequence>
<reference evidence="2 3" key="1">
    <citation type="submission" date="2019-10" db="EMBL/GenBank/DDBJ databases">
        <title>Deinococcus sp. isolated from soil.</title>
        <authorList>
            <person name="Li Y."/>
            <person name="Wang J."/>
        </authorList>
    </citation>
    <scope>NUCLEOTIDE SEQUENCE [LARGE SCALE GENOMIC DNA]</scope>
    <source>
        <strain evidence="2 3">SDU3-2</strain>
    </source>
</reference>
<dbReference type="EMBL" id="WBSL01000004">
    <property type="protein sequence ID" value="MPY67202.1"/>
    <property type="molecule type" value="Genomic_DNA"/>
</dbReference>
<dbReference type="AlphaFoldDB" id="A0A7X1NWN6"/>